<comment type="subcellular location">
    <subcellularLocation>
        <location evidence="1">Golgi apparatus membrane</location>
        <topology evidence="1">Single-pass type IV membrane protein</topology>
    </subcellularLocation>
</comment>
<dbReference type="GO" id="GO:0015031">
    <property type="term" value="P:protein transport"/>
    <property type="evidence" value="ECO:0007669"/>
    <property type="project" value="UniProtKB-KW"/>
</dbReference>
<dbReference type="GO" id="GO:0006888">
    <property type="term" value="P:endoplasmic reticulum to Golgi vesicle-mediated transport"/>
    <property type="evidence" value="ECO:0007669"/>
    <property type="project" value="InterPro"/>
</dbReference>
<dbReference type="InterPro" id="IPR023601">
    <property type="entry name" value="Golgi_SNAP_su1"/>
</dbReference>
<dbReference type="GO" id="GO:0005484">
    <property type="term" value="F:SNAP receptor activity"/>
    <property type="evidence" value="ECO:0007669"/>
    <property type="project" value="TreeGrafter"/>
</dbReference>
<evidence type="ECO:0000256" key="3">
    <source>
        <dbReference type="ARBA" id="ARBA00015612"/>
    </source>
</evidence>
<dbReference type="WBParaSite" id="ASIM_0001547101-mRNA-1">
    <property type="protein sequence ID" value="ASIM_0001547101-mRNA-1"/>
    <property type="gene ID" value="ASIM_0001547101"/>
</dbReference>
<evidence type="ECO:0000256" key="10">
    <source>
        <dbReference type="SAM" id="MobiDB-lite"/>
    </source>
</evidence>
<feature type="region of interest" description="Disordered" evidence="10">
    <location>
        <begin position="30"/>
        <end position="54"/>
    </location>
</feature>
<keyword evidence="9" id="KW-0472">Membrane</keyword>
<dbReference type="GO" id="GO:0048219">
    <property type="term" value="P:inter-Golgi cisterna vesicle-mediated transport"/>
    <property type="evidence" value="ECO:0007669"/>
    <property type="project" value="TreeGrafter"/>
</dbReference>
<dbReference type="AlphaFoldDB" id="A0A0M3K3D2"/>
<evidence type="ECO:0000256" key="6">
    <source>
        <dbReference type="ARBA" id="ARBA00022927"/>
    </source>
</evidence>
<dbReference type="Proteomes" id="UP000267096">
    <property type="component" value="Unassembled WGS sequence"/>
</dbReference>
<dbReference type="GO" id="GO:0006906">
    <property type="term" value="P:vesicle fusion"/>
    <property type="evidence" value="ECO:0007669"/>
    <property type="project" value="TreeGrafter"/>
</dbReference>
<organism evidence="13">
    <name type="scientific">Anisakis simplex</name>
    <name type="common">Herring worm</name>
    <dbReference type="NCBI Taxonomy" id="6269"/>
    <lineage>
        <taxon>Eukaryota</taxon>
        <taxon>Metazoa</taxon>
        <taxon>Ecdysozoa</taxon>
        <taxon>Nematoda</taxon>
        <taxon>Chromadorea</taxon>
        <taxon>Rhabditida</taxon>
        <taxon>Spirurina</taxon>
        <taxon>Ascaridomorpha</taxon>
        <taxon>Ascaridoidea</taxon>
        <taxon>Anisakidae</taxon>
        <taxon>Anisakis</taxon>
        <taxon>Anisakis simplex complex</taxon>
    </lineage>
</organism>
<dbReference type="GO" id="GO:0005797">
    <property type="term" value="C:Golgi medial cisterna"/>
    <property type="evidence" value="ECO:0007669"/>
    <property type="project" value="TreeGrafter"/>
</dbReference>
<keyword evidence="12" id="KW-1185">Reference proteome</keyword>
<dbReference type="GO" id="GO:0031201">
    <property type="term" value="C:SNARE complex"/>
    <property type="evidence" value="ECO:0007669"/>
    <property type="project" value="TreeGrafter"/>
</dbReference>
<name>A0A0M3K3D2_ANISI</name>
<protein>
    <recommendedName>
        <fullName evidence="3">Golgi SNAP receptor complex member 1</fullName>
    </recommendedName>
</protein>
<keyword evidence="7" id="KW-1133">Transmembrane helix</keyword>
<dbReference type="OrthoDB" id="422156at2759"/>
<evidence type="ECO:0000256" key="9">
    <source>
        <dbReference type="ARBA" id="ARBA00023136"/>
    </source>
</evidence>
<evidence type="ECO:0000256" key="1">
    <source>
        <dbReference type="ARBA" id="ARBA00004409"/>
    </source>
</evidence>
<gene>
    <name evidence="11" type="ORF">ASIM_LOCUS14880</name>
</gene>
<dbReference type="PANTHER" id="PTHR21094:SF2">
    <property type="entry name" value="GOLGI SNAP RECEPTOR COMPLEX MEMBER 1"/>
    <property type="match status" value="1"/>
</dbReference>
<sequence length="99" mass="11230">MVDIWEDLRKRARQLENHIDVKLLALNKLASSSTTQSSSRYDASANDTSSNVSSKQSAFHSLSAELEAMIAKLTQINDQVHSFIRHSFTDCFHKVPFFE</sequence>
<evidence type="ECO:0000313" key="12">
    <source>
        <dbReference type="Proteomes" id="UP000267096"/>
    </source>
</evidence>
<dbReference type="GO" id="GO:0005801">
    <property type="term" value="C:cis-Golgi network"/>
    <property type="evidence" value="ECO:0007669"/>
    <property type="project" value="InterPro"/>
</dbReference>
<evidence type="ECO:0000256" key="7">
    <source>
        <dbReference type="ARBA" id="ARBA00022989"/>
    </source>
</evidence>
<feature type="compositionally biased region" description="Low complexity" evidence="10">
    <location>
        <begin position="30"/>
        <end position="39"/>
    </location>
</feature>
<keyword evidence="5" id="KW-0812">Transmembrane</keyword>
<keyword evidence="6" id="KW-0653">Protein transport</keyword>
<evidence type="ECO:0000256" key="5">
    <source>
        <dbReference type="ARBA" id="ARBA00022692"/>
    </source>
</evidence>
<feature type="compositionally biased region" description="Polar residues" evidence="10">
    <location>
        <begin position="45"/>
        <end position="54"/>
    </location>
</feature>
<keyword evidence="4" id="KW-0813">Transport</keyword>
<dbReference type="PANTHER" id="PTHR21094">
    <property type="entry name" value="GOS-28 SNARE- RELATED"/>
    <property type="match status" value="1"/>
</dbReference>
<evidence type="ECO:0000313" key="11">
    <source>
        <dbReference type="EMBL" id="VDK53587.1"/>
    </source>
</evidence>
<reference evidence="13" key="1">
    <citation type="submission" date="2017-02" db="UniProtKB">
        <authorList>
            <consortium name="WormBaseParasite"/>
        </authorList>
    </citation>
    <scope>IDENTIFICATION</scope>
</reference>
<evidence type="ECO:0000256" key="8">
    <source>
        <dbReference type="ARBA" id="ARBA00023034"/>
    </source>
</evidence>
<accession>A0A0M3K3D2</accession>
<evidence type="ECO:0000313" key="13">
    <source>
        <dbReference type="WBParaSite" id="ASIM_0001547101-mRNA-1"/>
    </source>
</evidence>
<evidence type="ECO:0000256" key="2">
    <source>
        <dbReference type="ARBA" id="ARBA00008473"/>
    </source>
</evidence>
<evidence type="ECO:0000256" key="4">
    <source>
        <dbReference type="ARBA" id="ARBA00022448"/>
    </source>
</evidence>
<keyword evidence="8" id="KW-0333">Golgi apparatus</keyword>
<proteinExistence type="inferred from homology"/>
<comment type="similarity">
    <text evidence="2">Belongs to the GOSR1 family.</text>
</comment>
<dbReference type="GO" id="GO:0000139">
    <property type="term" value="C:Golgi membrane"/>
    <property type="evidence" value="ECO:0007669"/>
    <property type="project" value="UniProtKB-SubCell"/>
</dbReference>
<reference evidence="11 12" key="2">
    <citation type="submission" date="2018-11" db="EMBL/GenBank/DDBJ databases">
        <authorList>
            <consortium name="Pathogen Informatics"/>
        </authorList>
    </citation>
    <scope>NUCLEOTIDE SEQUENCE [LARGE SCALE GENOMIC DNA]</scope>
</reference>
<dbReference type="EMBL" id="UYRR01031981">
    <property type="protein sequence ID" value="VDK53587.1"/>
    <property type="molecule type" value="Genomic_DNA"/>
</dbReference>